<proteinExistence type="predicted"/>
<dbReference type="PANTHER" id="PTHR35271">
    <property type="entry name" value="ABC TRANSPORTER, SUBSTRATE-BINDING LIPOPROTEIN-RELATED"/>
    <property type="match status" value="1"/>
</dbReference>
<dbReference type="OrthoDB" id="9776955at2"/>
<dbReference type="Gene3D" id="3.40.50.2300">
    <property type="match status" value="1"/>
</dbReference>
<feature type="region of interest" description="Disordered" evidence="1">
    <location>
        <begin position="130"/>
        <end position="163"/>
    </location>
</feature>
<gene>
    <name evidence="2" type="ORF">MTBBW1_2200023</name>
</gene>
<dbReference type="SUPFAM" id="SSF53822">
    <property type="entry name" value="Periplasmic binding protein-like I"/>
    <property type="match status" value="1"/>
</dbReference>
<dbReference type="STRING" id="1246637.MTBBW1_2200023"/>
<dbReference type="EMBL" id="FWEV01000136">
    <property type="protein sequence ID" value="SLM30369.1"/>
    <property type="molecule type" value="Genomic_DNA"/>
</dbReference>
<sequence>MEQGSDTEHRRGLSRNFHGQKALLQQGRVLACLLFLLSVFCHSKTVSGDELPVAVLISREIKPFIEMVEGFENSLKRSVVRIFLDREKNPFSHDLLYKGTDPSNYSVVVAVGPEALSYLVEKNFSGMAKSASSEKPSTAKPSSSTISSATLSSGTEEPDNPESVDAAYNSSKILYSMVLNPEKIIPDNVSLCGISLDPFTAKPLSEIPRILPFVKKIGILFDPENNSQWFDNAVAGQLFSNIEIIPMHIQKQSDIIELYQQGFYGVDALLFIPDQTVTSPTIIRHVIKQSIARKIPVIGYNSFFDKSGAALSFVIDYEGTGEQMAVMVEGVLRGESCMTSAPPYSIMLNEKVLELFGKKPVIHKD</sequence>
<dbReference type="PANTHER" id="PTHR35271:SF1">
    <property type="entry name" value="ABC TRANSPORTER, SUBSTRATE-BINDING LIPOPROTEIN"/>
    <property type="match status" value="1"/>
</dbReference>
<organism evidence="2 3">
    <name type="scientific">Desulfamplus magnetovallimortis</name>
    <dbReference type="NCBI Taxonomy" id="1246637"/>
    <lineage>
        <taxon>Bacteria</taxon>
        <taxon>Pseudomonadati</taxon>
        <taxon>Thermodesulfobacteriota</taxon>
        <taxon>Desulfobacteria</taxon>
        <taxon>Desulfobacterales</taxon>
        <taxon>Desulfobacteraceae</taxon>
        <taxon>Desulfamplus</taxon>
    </lineage>
</organism>
<dbReference type="Pfam" id="PF04392">
    <property type="entry name" value="ABC_sub_bind"/>
    <property type="match status" value="1"/>
</dbReference>
<dbReference type="RefSeq" id="WP_080808222.1">
    <property type="nucleotide sequence ID" value="NZ_LT828560.1"/>
</dbReference>
<feature type="compositionally biased region" description="Low complexity" evidence="1">
    <location>
        <begin position="130"/>
        <end position="153"/>
    </location>
</feature>
<accession>A0A1W1HD20</accession>
<dbReference type="InterPro" id="IPR007487">
    <property type="entry name" value="ABC_transpt-TYRBP-like"/>
</dbReference>
<evidence type="ECO:0000313" key="3">
    <source>
        <dbReference type="Proteomes" id="UP000191931"/>
    </source>
</evidence>
<dbReference type="InterPro" id="IPR028082">
    <property type="entry name" value="Peripla_BP_I"/>
</dbReference>
<name>A0A1W1HD20_9BACT</name>
<dbReference type="Proteomes" id="UP000191931">
    <property type="component" value="Unassembled WGS sequence"/>
</dbReference>
<dbReference type="AlphaFoldDB" id="A0A1W1HD20"/>
<keyword evidence="3" id="KW-1185">Reference proteome</keyword>
<evidence type="ECO:0000256" key="1">
    <source>
        <dbReference type="SAM" id="MobiDB-lite"/>
    </source>
</evidence>
<reference evidence="2 3" key="1">
    <citation type="submission" date="2017-03" db="EMBL/GenBank/DDBJ databases">
        <authorList>
            <person name="Afonso C.L."/>
            <person name="Miller P.J."/>
            <person name="Scott M.A."/>
            <person name="Spackman E."/>
            <person name="Goraichik I."/>
            <person name="Dimitrov K.M."/>
            <person name="Suarez D.L."/>
            <person name="Swayne D.E."/>
        </authorList>
    </citation>
    <scope>NUCLEOTIDE SEQUENCE [LARGE SCALE GENOMIC DNA]</scope>
    <source>
        <strain evidence="2">PRJEB14757</strain>
    </source>
</reference>
<protein>
    <submittedName>
        <fullName evidence="2">Uncharacterized protein</fullName>
    </submittedName>
</protein>
<evidence type="ECO:0000313" key="2">
    <source>
        <dbReference type="EMBL" id="SLM30369.1"/>
    </source>
</evidence>